<dbReference type="InterPro" id="IPR050381">
    <property type="entry name" value="SLX1_endonuclease"/>
</dbReference>
<dbReference type="HAMAP" id="MF_03100">
    <property type="entry name" value="Endonuc_su_Slx1"/>
    <property type="match status" value="1"/>
</dbReference>
<keyword evidence="2 8" id="KW-0255">Endonuclease</keyword>
<dbReference type="AlphaFoldDB" id="A0A9P7VXY8"/>
<dbReference type="GO" id="GO:0033557">
    <property type="term" value="C:Slx1-Slx4 complex"/>
    <property type="evidence" value="ECO:0007669"/>
    <property type="project" value="UniProtKB-UniRule"/>
</dbReference>
<dbReference type="PANTHER" id="PTHR20208:SF10">
    <property type="entry name" value="STRUCTURE-SPECIFIC ENDONUCLEASE SUBUNIT SLX1"/>
    <property type="match status" value="1"/>
</dbReference>
<reference evidence="10" key="1">
    <citation type="submission" date="2020-11" db="EMBL/GenBank/DDBJ databases">
        <title>Adaptations for nitrogen fixation in a non-lichenized fungal sporocarp promotes dispersal by wood-feeding termites.</title>
        <authorList>
            <consortium name="DOE Joint Genome Institute"/>
            <person name="Koch R.A."/>
            <person name="Yoon G."/>
            <person name="Arayal U."/>
            <person name="Lail K."/>
            <person name="Amirebrahimi M."/>
            <person name="Labutti K."/>
            <person name="Lipzen A."/>
            <person name="Riley R."/>
            <person name="Barry K."/>
            <person name="Henrissat B."/>
            <person name="Grigoriev I.V."/>
            <person name="Herr J.R."/>
            <person name="Aime M.C."/>
        </authorList>
    </citation>
    <scope>NUCLEOTIDE SEQUENCE</scope>
    <source>
        <strain evidence="10">MCA 3950</strain>
    </source>
</reference>
<protein>
    <recommendedName>
        <fullName evidence="9">GIY-YIG domain-containing protein</fullName>
    </recommendedName>
</protein>
<keyword evidence="5 8" id="KW-0233">DNA recombination</keyword>
<dbReference type="EMBL" id="MU250527">
    <property type="protein sequence ID" value="KAG7449611.1"/>
    <property type="molecule type" value="Genomic_DNA"/>
</dbReference>
<evidence type="ECO:0000256" key="5">
    <source>
        <dbReference type="ARBA" id="ARBA00023172"/>
    </source>
</evidence>
<evidence type="ECO:0000259" key="9">
    <source>
        <dbReference type="PROSITE" id="PS50164"/>
    </source>
</evidence>
<dbReference type="GO" id="GO:0008821">
    <property type="term" value="F:crossover junction DNA endonuclease activity"/>
    <property type="evidence" value="ECO:0007669"/>
    <property type="project" value="TreeGrafter"/>
</dbReference>
<dbReference type="CDD" id="cd10455">
    <property type="entry name" value="GIY-YIG_SLX1"/>
    <property type="match status" value="1"/>
</dbReference>
<dbReference type="PROSITE" id="PS50164">
    <property type="entry name" value="GIY_YIG"/>
    <property type="match status" value="1"/>
</dbReference>
<keyword evidence="3 8" id="KW-0227">DNA damage</keyword>
<dbReference type="InterPro" id="IPR000305">
    <property type="entry name" value="GIY-YIG_endonuc"/>
</dbReference>
<dbReference type="InterPro" id="IPR013083">
    <property type="entry name" value="Znf_RING/FYVE/PHD"/>
</dbReference>
<comment type="subcellular location">
    <subcellularLocation>
        <location evidence="8">Nucleus</location>
    </subcellularLocation>
</comment>
<evidence type="ECO:0000256" key="4">
    <source>
        <dbReference type="ARBA" id="ARBA00022801"/>
    </source>
</evidence>
<accession>A0A9P7VXY8</accession>
<dbReference type="OrthoDB" id="24645at2759"/>
<dbReference type="InterPro" id="IPR035901">
    <property type="entry name" value="GIY-YIG_endonuc_sf"/>
</dbReference>
<dbReference type="InterPro" id="IPR048749">
    <property type="entry name" value="SLX1_C"/>
</dbReference>
<dbReference type="GO" id="GO:0017108">
    <property type="term" value="F:5'-flap endonuclease activity"/>
    <property type="evidence" value="ECO:0007669"/>
    <property type="project" value="InterPro"/>
</dbReference>
<evidence type="ECO:0000256" key="7">
    <source>
        <dbReference type="ARBA" id="ARBA00023242"/>
    </source>
</evidence>
<comment type="subunit">
    <text evidence="8">Forms a heterodimer with SLX4.</text>
</comment>
<keyword evidence="7 8" id="KW-0539">Nucleus</keyword>
<evidence type="ECO:0000256" key="2">
    <source>
        <dbReference type="ARBA" id="ARBA00022759"/>
    </source>
</evidence>
<dbReference type="SUPFAM" id="SSF82771">
    <property type="entry name" value="GIY-YIG endonuclease"/>
    <property type="match status" value="1"/>
</dbReference>
<keyword evidence="4 8" id="KW-0378">Hydrolase</keyword>
<keyword evidence="1 8" id="KW-0540">Nuclease</keyword>
<sequence length="248" mass="27246">MAPHTYPPFYACYLLKSVHFPATYIGSTPNPLRRIRQHNGELTQGATKTKRKRPWVMQMLVHGFPSKLSALQFEWVWQNPHLSRHLPESQRRAKALSSCVKCVHSMIATPPFDSLALRVILFTPFAHALWHKLPPAALPPAYRPDGPSTLQIPPLPGKTPATTCSVCTRPLDGDALTTAICSMPTCSASSHLICLASHFADRRMLPRGGHCPGCGEYVLWGDIVKAMYDRADTDGSTAPSLSHTGSPC</sequence>
<comment type="cofactor">
    <cofactor evidence="8">
        <name>a divalent metal cation</name>
        <dbReference type="ChEBI" id="CHEBI:60240"/>
    </cofactor>
</comment>
<evidence type="ECO:0000256" key="6">
    <source>
        <dbReference type="ARBA" id="ARBA00023204"/>
    </source>
</evidence>
<evidence type="ECO:0000256" key="1">
    <source>
        <dbReference type="ARBA" id="ARBA00022722"/>
    </source>
</evidence>
<dbReference type="Gene3D" id="3.30.40.10">
    <property type="entry name" value="Zinc/RING finger domain, C3HC4 (zinc finger)"/>
    <property type="match status" value="1"/>
</dbReference>
<dbReference type="Pfam" id="PF01541">
    <property type="entry name" value="GIY-YIG"/>
    <property type="match status" value="1"/>
</dbReference>
<dbReference type="Gene3D" id="3.40.1440.10">
    <property type="entry name" value="GIY-YIG endonuclease"/>
    <property type="match status" value="1"/>
</dbReference>
<keyword evidence="11" id="KW-1185">Reference proteome</keyword>
<evidence type="ECO:0000313" key="10">
    <source>
        <dbReference type="EMBL" id="KAG7449611.1"/>
    </source>
</evidence>
<dbReference type="PANTHER" id="PTHR20208">
    <property type="entry name" value="STRUCTURE-SPECIFIC ENDONUCLEASE SUBUNIT SLX1"/>
    <property type="match status" value="1"/>
</dbReference>
<dbReference type="RefSeq" id="XP_043043111.1">
    <property type="nucleotide sequence ID" value="XM_043185486.1"/>
</dbReference>
<comment type="caution">
    <text evidence="10">The sequence shown here is derived from an EMBL/GenBank/DDBJ whole genome shotgun (WGS) entry which is preliminary data.</text>
</comment>
<evidence type="ECO:0000313" key="11">
    <source>
        <dbReference type="Proteomes" id="UP000812287"/>
    </source>
</evidence>
<evidence type="ECO:0000256" key="8">
    <source>
        <dbReference type="HAMAP-Rule" id="MF_03100"/>
    </source>
</evidence>
<evidence type="ECO:0000256" key="3">
    <source>
        <dbReference type="ARBA" id="ARBA00022763"/>
    </source>
</evidence>
<feature type="domain" description="GIY-YIG" evidence="9">
    <location>
        <begin position="8"/>
        <end position="87"/>
    </location>
</feature>
<keyword evidence="6 8" id="KW-0234">DNA repair</keyword>
<comment type="caution">
    <text evidence="8">Lacks conserved residue(s) required for the propagation of feature annotation.</text>
</comment>
<dbReference type="GO" id="GO:0000724">
    <property type="term" value="P:double-strand break repair via homologous recombination"/>
    <property type="evidence" value="ECO:0007669"/>
    <property type="project" value="TreeGrafter"/>
</dbReference>
<name>A0A9P7VXY8_9AGAR</name>
<dbReference type="InterPro" id="IPR027520">
    <property type="entry name" value="Slx1"/>
</dbReference>
<dbReference type="Pfam" id="PF21202">
    <property type="entry name" value="SLX1_C"/>
    <property type="match status" value="1"/>
</dbReference>
<proteinExistence type="inferred from homology"/>
<organism evidence="10 11">
    <name type="scientific">Guyanagaster necrorhizus</name>
    <dbReference type="NCBI Taxonomy" id="856835"/>
    <lineage>
        <taxon>Eukaryota</taxon>
        <taxon>Fungi</taxon>
        <taxon>Dikarya</taxon>
        <taxon>Basidiomycota</taxon>
        <taxon>Agaricomycotina</taxon>
        <taxon>Agaricomycetes</taxon>
        <taxon>Agaricomycetidae</taxon>
        <taxon>Agaricales</taxon>
        <taxon>Marasmiineae</taxon>
        <taxon>Physalacriaceae</taxon>
        <taxon>Guyanagaster</taxon>
    </lineage>
</organism>
<comment type="function">
    <text evidence="8">Catalytic subunit of the SLX1-SLX4 structure-specific endonuclease that resolves DNA secondary structures generated during DNA repair and recombination. Has endonuclease activity towards branched DNA substrates, introducing single-strand cuts in duplex DNA close to junctions with ss-DNA.</text>
</comment>
<comment type="similarity">
    <text evidence="8">Belongs to the SLX1 family.</text>
</comment>
<gene>
    <name evidence="10" type="ORF">BT62DRAFT_928334</name>
</gene>
<dbReference type="Proteomes" id="UP000812287">
    <property type="component" value="Unassembled WGS sequence"/>
</dbReference>
<dbReference type="GeneID" id="66107783"/>